<feature type="transmembrane region" description="Helical" evidence="8">
    <location>
        <begin position="643"/>
        <end position="666"/>
    </location>
</feature>
<dbReference type="InterPro" id="IPR003838">
    <property type="entry name" value="ABC3_permease_C"/>
</dbReference>
<evidence type="ECO:0000256" key="4">
    <source>
        <dbReference type="ARBA" id="ARBA00022989"/>
    </source>
</evidence>
<evidence type="ECO:0000259" key="10">
    <source>
        <dbReference type="Pfam" id="PF12704"/>
    </source>
</evidence>
<dbReference type="Proteomes" id="UP000323505">
    <property type="component" value="Unassembled WGS sequence"/>
</dbReference>
<dbReference type="InterPro" id="IPR050250">
    <property type="entry name" value="Macrolide_Exporter_MacB"/>
</dbReference>
<gene>
    <name evidence="11" type="ORF">FXF68_15470</name>
</gene>
<comment type="similarity">
    <text evidence="6">Belongs to the ABC-4 integral membrane protein family.</text>
</comment>
<reference evidence="11 12" key="1">
    <citation type="submission" date="2019-08" db="EMBL/GenBank/DDBJ databases">
        <title>Actinomadura sp. nov. CYP1-5 isolated from mountain soil.</title>
        <authorList>
            <person name="Songsumanus A."/>
            <person name="Kuncharoen N."/>
            <person name="Kudo T."/>
            <person name="Yuki M."/>
            <person name="Igarashi Y."/>
            <person name="Tanasupawat S."/>
        </authorList>
    </citation>
    <scope>NUCLEOTIDE SEQUENCE [LARGE SCALE GENOMIC DNA]</scope>
    <source>
        <strain evidence="11 12">CYP1-5</strain>
    </source>
</reference>
<keyword evidence="5 8" id="KW-0472">Membrane</keyword>
<comment type="subcellular location">
    <subcellularLocation>
        <location evidence="1">Cell membrane</location>
        <topology evidence="1">Multi-pass membrane protein</topology>
    </subcellularLocation>
</comment>
<organism evidence="11 12">
    <name type="scientific">Actinomadura decatromicini</name>
    <dbReference type="NCBI Taxonomy" id="2604572"/>
    <lineage>
        <taxon>Bacteria</taxon>
        <taxon>Bacillati</taxon>
        <taxon>Actinomycetota</taxon>
        <taxon>Actinomycetes</taxon>
        <taxon>Streptosporangiales</taxon>
        <taxon>Thermomonosporaceae</taxon>
        <taxon>Actinomadura</taxon>
    </lineage>
</organism>
<accession>A0A5D3FLM4</accession>
<proteinExistence type="inferred from homology"/>
<dbReference type="Pfam" id="PF12704">
    <property type="entry name" value="MacB_PCD"/>
    <property type="match status" value="1"/>
</dbReference>
<feature type="domain" description="MacB-like periplasmic core" evidence="10">
    <location>
        <begin position="412"/>
        <end position="618"/>
    </location>
</feature>
<feature type="compositionally biased region" description="Low complexity" evidence="7">
    <location>
        <begin position="449"/>
        <end position="474"/>
    </location>
</feature>
<evidence type="ECO:0000256" key="1">
    <source>
        <dbReference type="ARBA" id="ARBA00004651"/>
    </source>
</evidence>
<keyword evidence="3 8" id="KW-0812">Transmembrane</keyword>
<evidence type="ECO:0000256" key="3">
    <source>
        <dbReference type="ARBA" id="ARBA00022692"/>
    </source>
</evidence>
<feature type="transmembrane region" description="Helical" evidence="8">
    <location>
        <begin position="687"/>
        <end position="713"/>
    </location>
</feature>
<evidence type="ECO:0000256" key="2">
    <source>
        <dbReference type="ARBA" id="ARBA00022475"/>
    </source>
</evidence>
<evidence type="ECO:0000256" key="6">
    <source>
        <dbReference type="ARBA" id="ARBA00038076"/>
    </source>
</evidence>
<feature type="domain" description="ABC3 transporter permease C-terminal" evidence="9">
    <location>
        <begin position="646"/>
        <end position="763"/>
    </location>
</feature>
<feature type="transmembrane region" description="Helical" evidence="8">
    <location>
        <begin position="290"/>
        <end position="314"/>
    </location>
</feature>
<feature type="transmembrane region" description="Helical" evidence="8">
    <location>
        <begin position="411"/>
        <end position="431"/>
    </location>
</feature>
<dbReference type="GO" id="GO:0022857">
    <property type="term" value="F:transmembrane transporter activity"/>
    <property type="evidence" value="ECO:0007669"/>
    <property type="project" value="TreeGrafter"/>
</dbReference>
<evidence type="ECO:0000256" key="7">
    <source>
        <dbReference type="SAM" id="MobiDB-lite"/>
    </source>
</evidence>
<protein>
    <submittedName>
        <fullName evidence="11">ABC transporter permease</fullName>
    </submittedName>
</protein>
<dbReference type="PANTHER" id="PTHR30572">
    <property type="entry name" value="MEMBRANE COMPONENT OF TRANSPORTER-RELATED"/>
    <property type="match status" value="1"/>
</dbReference>
<comment type="caution">
    <text evidence="11">The sequence shown here is derived from an EMBL/GenBank/DDBJ whole genome shotgun (WGS) entry which is preliminary data.</text>
</comment>
<dbReference type="EMBL" id="VSRQ01000003">
    <property type="protein sequence ID" value="TYK49201.1"/>
    <property type="molecule type" value="Genomic_DNA"/>
</dbReference>
<dbReference type="RefSeq" id="WP_148759729.1">
    <property type="nucleotide sequence ID" value="NZ_VSRQ01000003.1"/>
</dbReference>
<keyword evidence="12" id="KW-1185">Reference proteome</keyword>
<feature type="transmembrane region" description="Helical" evidence="8">
    <location>
        <begin position="733"/>
        <end position="758"/>
    </location>
</feature>
<evidence type="ECO:0000256" key="5">
    <source>
        <dbReference type="ARBA" id="ARBA00023136"/>
    </source>
</evidence>
<dbReference type="GO" id="GO:0005886">
    <property type="term" value="C:plasma membrane"/>
    <property type="evidence" value="ECO:0007669"/>
    <property type="project" value="UniProtKB-SubCell"/>
</dbReference>
<keyword evidence="2" id="KW-1003">Cell membrane</keyword>
<evidence type="ECO:0000259" key="9">
    <source>
        <dbReference type="Pfam" id="PF02687"/>
    </source>
</evidence>
<evidence type="ECO:0000256" key="8">
    <source>
        <dbReference type="SAM" id="Phobius"/>
    </source>
</evidence>
<dbReference type="InterPro" id="IPR025857">
    <property type="entry name" value="MacB_PCD"/>
</dbReference>
<feature type="transmembrane region" description="Helical" evidence="8">
    <location>
        <begin position="21"/>
        <end position="40"/>
    </location>
</feature>
<feature type="region of interest" description="Disordered" evidence="7">
    <location>
        <begin position="440"/>
        <end position="476"/>
    </location>
</feature>
<feature type="transmembrane region" description="Helical" evidence="8">
    <location>
        <begin position="334"/>
        <end position="356"/>
    </location>
</feature>
<keyword evidence="4 8" id="KW-1133">Transmembrane helix</keyword>
<dbReference type="AlphaFoldDB" id="A0A5D3FLM4"/>
<sequence>MSGVWAASRAGVRRRRMQTGSIGVVVALATATLVFGLGLLSASHSMFDDAFAEARGAHAAADFDAAKVTEAQVAATARGSGVTAAAGPFRTATLARPDGPSTFPMRPEGLTVAGRADPGGPVDRLTLVSGRWVRGPGEIVLRGKPKGPFGLGGKVTSQGHPDLTVVGFAVAATEGPGGWVTPAQVAALRPDGFWMEYRFARAGSASEVRRSLAAATAGLPVRGQDSYVTAKRKFEGRFNQLIPFISVFGILALTVSVFIIGNVVSGAVVSGFRHIGVMKALGFTPGQVTSVYVVMVAVPAVVGCAVGLVAGHLLAGRMVANLSENFELPSAGGVSLPIEAAAGAGVLALAGLAALVPALRAGRLPAVQAISAGTVSRRGRGRRAQRWLVRTRLPLPVGLGLGLPVARPARAAVTLAGLCLGVTAVTMGFGLHTTVTKIMSSDTESRTSVTVGVDPRVGPGRSPRSSSGEPSASSEQLLATVRSQPGTAHVTASGQRPVRVAGLASEVSAETYAGDYRPFLGDGIIRGRWFTRPGEVVPSEAFMRLQDLHVGDALTVQVDGKPVTLRIVGAFAHPDTDRLMLDAASLPAAARGAADPPRLLVIVKSGTDPAAYAERINKAGEATGMFAETAGPELADRAVFSGLFLLFSLIICLAAALGVLNGVLLGARERARDLGVLKAVGMPPRRVVLMMVTSMAALGVASGVIGVPLGVLAHHGVITLTGEMLGSGMAAPWIHVYGWTLLIPPACVGLAVAVLGAWPPAARAAAVRTVTALRSE</sequence>
<evidence type="ECO:0000313" key="11">
    <source>
        <dbReference type="EMBL" id="TYK49201.1"/>
    </source>
</evidence>
<feature type="transmembrane region" description="Helical" evidence="8">
    <location>
        <begin position="241"/>
        <end position="269"/>
    </location>
</feature>
<feature type="domain" description="ABC3 transporter permease C-terminal" evidence="9">
    <location>
        <begin position="247"/>
        <end position="364"/>
    </location>
</feature>
<dbReference type="PANTHER" id="PTHR30572:SF4">
    <property type="entry name" value="ABC TRANSPORTER PERMEASE YTRF"/>
    <property type="match status" value="1"/>
</dbReference>
<dbReference type="Pfam" id="PF02687">
    <property type="entry name" value="FtsX"/>
    <property type="match status" value="2"/>
</dbReference>
<evidence type="ECO:0000313" key="12">
    <source>
        <dbReference type="Proteomes" id="UP000323505"/>
    </source>
</evidence>
<name>A0A5D3FLM4_9ACTN</name>